<keyword evidence="3" id="KW-1185">Reference proteome</keyword>
<dbReference type="EMBL" id="BQNB010019300">
    <property type="protein sequence ID" value="GJT83868.1"/>
    <property type="molecule type" value="Genomic_DNA"/>
</dbReference>
<feature type="compositionally biased region" description="Basic and acidic residues" evidence="1">
    <location>
        <begin position="310"/>
        <end position="328"/>
    </location>
</feature>
<gene>
    <name evidence="2" type="ORF">Tco_1058210</name>
</gene>
<evidence type="ECO:0000313" key="3">
    <source>
        <dbReference type="Proteomes" id="UP001151760"/>
    </source>
</evidence>
<evidence type="ECO:0000256" key="1">
    <source>
        <dbReference type="SAM" id="MobiDB-lite"/>
    </source>
</evidence>
<reference evidence="2" key="1">
    <citation type="journal article" date="2022" name="Int. J. Mol. Sci.">
        <title>Draft Genome of Tanacetum Coccineum: Genomic Comparison of Closely Related Tanacetum-Family Plants.</title>
        <authorList>
            <person name="Yamashiro T."/>
            <person name="Shiraishi A."/>
            <person name="Nakayama K."/>
            <person name="Satake H."/>
        </authorList>
    </citation>
    <scope>NUCLEOTIDE SEQUENCE</scope>
</reference>
<comment type="caution">
    <text evidence="2">The sequence shown here is derived from an EMBL/GenBank/DDBJ whole genome shotgun (WGS) entry which is preliminary data.</text>
</comment>
<evidence type="ECO:0000313" key="2">
    <source>
        <dbReference type="EMBL" id="GJT83868.1"/>
    </source>
</evidence>
<sequence length="391" mass="45764">MIVEKPLVLEMLVDESLEMIVDKSFDIIVDESLDMIVDESLDMIMDESLDMIVDESLMVEDKSLKKLVNETLKLDEEHFKFVIADCDLDNSTNNVLIPLDSWTSGLLVYRLPLSVDYGISNSTEYDVSSSLSNTAYSSQQINTVYPLPLDTAYRFNDIEIELNEKFWAELQKNIYQGTYNEDVVEHIARVLKLVDLIYVPCMDSHQLRMKVLPLLLADDAKEWWTSEGDGKITTWEELVEKFFCRFYPESYDGDDEMLDEGENWGIDPLEFLSNNKRYVDSNTSSNNEWPSNTAIDSFFKAYDVRNIEKENEQGQTNRKDINNDDKQPNKRRCKTEKFEAIKYSIGPNEEYIAIRSYEYDIWEKNKYNLSIIYQDIFQKKDEGWKVTRTKK</sequence>
<accession>A0ABQ5H7N3</accession>
<dbReference type="Proteomes" id="UP001151760">
    <property type="component" value="Unassembled WGS sequence"/>
</dbReference>
<organism evidence="2 3">
    <name type="scientific">Tanacetum coccineum</name>
    <dbReference type="NCBI Taxonomy" id="301880"/>
    <lineage>
        <taxon>Eukaryota</taxon>
        <taxon>Viridiplantae</taxon>
        <taxon>Streptophyta</taxon>
        <taxon>Embryophyta</taxon>
        <taxon>Tracheophyta</taxon>
        <taxon>Spermatophyta</taxon>
        <taxon>Magnoliopsida</taxon>
        <taxon>eudicotyledons</taxon>
        <taxon>Gunneridae</taxon>
        <taxon>Pentapetalae</taxon>
        <taxon>asterids</taxon>
        <taxon>campanulids</taxon>
        <taxon>Asterales</taxon>
        <taxon>Asteraceae</taxon>
        <taxon>Asteroideae</taxon>
        <taxon>Anthemideae</taxon>
        <taxon>Anthemidinae</taxon>
        <taxon>Tanacetum</taxon>
    </lineage>
</organism>
<feature type="region of interest" description="Disordered" evidence="1">
    <location>
        <begin position="310"/>
        <end position="331"/>
    </location>
</feature>
<protein>
    <recommendedName>
        <fullName evidence="4">Retrotransposon gag domain-containing protein</fullName>
    </recommendedName>
</protein>
<proteinExistence type="predicted"/>
<name>A0ABQ5H7N3_9ASTR</name>
<reference evidence="2" key="2">
    <citation type="submission" date="2022-01" db="EMBL/GenBank/DDBJ databases">
        <authorList>
            <person name="Yamashiro T."/>
            <person name="Shiraishi A."/>
            <person name="Satake H."/>
            <person name="Nakayama K."/>
        </authorList>
    </citation>
    <scope>NUCLEOTIDE SEQUENCE</scope>
</reference>
<evidence type="ECO:0008006" key="4">
    <source>
        <dbReference type="Google" id="ProtNLM"/>
    </source>
</evidence>